<organism evidence="1 2">
    <name type="scientific">Rhodoplanes elegans</name>
    <dbReference type="NCBI Taxonomy" id="29408"/>
    <lineage>
        <taxon>Bacteria</taxon>
        <taxon>Pseudomonadati</taxon>
        <taxon>Pseudomonadota</taxon>
        <taxon>Alphaproteobacteria</taxon>
        <taxon>Hyphomicrobiales</taxon>
        <taxon>Nitrobacteraceae</taxon>
        <taxon>Rhodoplanes</taxon>
    </lineage>
</organism>
<evidence type="ECO:0000313" key="2">
    <source>
        <dbReference type="Proteomes" id="UP000248863"/>
    </source>
</evidence>
<name>A0A327KJP8_9BRAD</name>
<dbReference type="Gene3D" id="1.10.10.10">
    <property type="entry name" value="Winged helix-like DNA-binding domain superfamily/Winged helix DNA-binding domain"/>
    <property type="match status" value="1"/>
</dbReference>
<dbReference type="Proteomes" id="UP000248863">
    <property type="component" value="Unassembled WGS sequence"/>
</dbReference>
<gene>
    <name evidence="1" type="ORF">CH338_15175</name>
</gene>
<proteinExistence type="predicted"/>
<protein>
    <submittedName>
        <fullName evidence="1">Uncharacterized protein</fullName>
    </submittedName>
</protein>
<sequence>MASMRARPGFSAAMREQARGVVALFRSNTLLNLLMNDRARALFMVVALYLHHHGRADGKPGLTVGALKDLCVRLELCSRGRCEAMLAVLRAAGYLAPAQSEDKRQRVLVPTDTLVALQTERWRAHFDAIEMVVPEVARYRGLLERPDFVSAFVGALGEPYIAGFRMLHHAPRLFPFVERNGGVAVLFSLALEGPEEGPFPPTDPVRLSINALSTQFGVSRKHVLTLLRDLEAEGLMRRGPEPDRVTFLPPLREGLQIMTATIFVYFVQAGERALAAVEREVPAPAN</sequence>
<dbReference type="EMBL" id="NPEU01000167">
    <property type="protein sequence ID" value="RAI37715.1"/>
    <property type="molecule type" value="Genomic_DNA"/>
</dbReference>
<dbReference type="AlphaFoldDB" id="A0A327KJP8"/>
<comment type="caution">
    <text evidence="1">The sequence shown here is derived from an EMBL/GenBank/DDBJ whole genome shotgun (WGS) entry which is preliminary data.</text>
</comment>
<evidence type="ECO:0000313" key="1">
    <source>
        <dbReference type="EMBL" id="RAI37715.1"/>
    </source>
</evidence>
<reference evidence="1 2" key="1">
    <citation type="submission" date="2017-07" db="EMBL/GenBank/DDBJ databases">
        <title>Draft Genome Sequences of Select Purple Nonsulfur Bacteria.</title>
        <authorList>
            <person name="Lasarre B."/>
            <person name="Mckinlay J.B."/>
        </authorList>
    </citation>
    <scope>NUCLEOTIDE SEQUENCE [LARGE SCALE GENOMIC DNA]</scope>
    <source>
        <strain evidence="1 2">DSM 11907</strain>
    </source>
</reference>
<accession>A0A327KJP8</accession>
<dbReference type="InterPro" id="IPR036388">
    <property type="entry name" value="WH-like_DNA-bd_sf"/>
</dbReference>
<keyword evidence="2" id="KW-1185">Reference proteome</keyword>